<reference evidence="2" key="1">
    <citation type="submission" date="2023-03" db="EMBL/GenBank/DDBJ databases">
        <title>Massive genome expansion in bonnet fungi (Mycena s.s.) driven by repeated elements and novel gene families across ecological guilds.</title>
        <authorList>
            <consortium name="Lawrence Berkeley National Laboratory"/>
            <person name="Harder C.B."/>
            <person name="Miyauchi S."/>
            <person name="Viragh M."/>
            <person name="Kuo A."/>
            <person name="Thoen E."/>
            <person name="Andreopoulos B."/>
            <person name="Lu D."/>
            <person name="Skrede I."/>
            <person name="Drula E."/>
            <person name="Henrissat B."/>
            <person name="Morin E."/>
            <person name="Kohler A."/>
            <person name="Barry K."/>
            <person name="LaButti K."/>
            <person name="Morin E."/>
            <person name="Salamov A."/>
            <person name="Lipzen A."/>
            <person name="Mereny Z."/>
            <person name="Hegedus B."/>
            <person name="Baldrian P."/>
            <person name="Stursova M."/>
            <person name="Weitz H."/>
            <person name="Taylor A."/>
            <person name="Grigoriev I.V."/>
            <person name="Nagy L.G."/>
            <person name="Martin F."/>
            <person name="Kauserud H."/>
        </authorList>
    </citation>
    <scope>NUCLEOTIDE SEQUENCE</scope>
    <source>
        <strain evidence="2">9144</strain>
    </source>
</reference>
<evidence type="ECO:0008006" key="4">
    <source>
        <dbReference type="Google" id="ProtNLM"/>
    </source>
</evidence>
<dbReference type="EMBL" id="JARJCW010000141">
    <property type="protein sequence ID" value="KAJ7190889.1"/>
    <property type="molecule type" value="Genomic_DNA"/>
</dbReference>
<keyword evidence="3" id="KW-1185">Reference proteome</keyword>
<evidence type="ECO:0000313" key="3">
    <source>
        <dbReference type="Proteomes" id="UP001219525"/>
    </source>
</evidence>
<protein>
    <recommendedName>
        <fullName evidence="4">Hemerythrin-like domain-containing protein</fullName>
    </recommendedName>
</protein>
<name>A0AAD6XX01_9AGAR</name>
<organism evidence="2 3">
    <name type="scientific">Mycena pura</name>
    <dbReference type="NCBI Taxonomy" id="153505"/>
    <lineage>
        <taxon>Eukaryota</taxon>
        <taxon>Fungi</taxon>
        <taxon>Dikarya</taxon>
        <taxon>Basidiomycota</taxon>
        <taxon>Agaricomycotina</taxon>
        <taxon>Agaricomycetes</taxon>
        <taxon>Agaricomycetidae</taxon>
        <taxon>Agaricales</taxon>
        <taxon>Marasmiineae</taxon>
        <taxon>Mycenaceae</taxon>
        <taxon>Mycena</taxon>
    </lineage>
</organism>
<gene>
    <name evidence="2" type="ORF">GGX14DRAFT_407647</name>
</gene>
<accession>A0AAD6XX01</accession>
<proteinExistence type="predicted"/>
<evidence type="ECO:0000313" key="2">
    <source>
        <dbReference type="EMBL" id="KAJ7190889.1"/>
    </source>
</evidence>
<dbReference type="AlphaFoldDB" id="A0AAD6XX01"/>
<sequence length="140" mass="15902">MPAPYPLLVHASMRPVESNYTLRTHSEQKHGSCPQHLYPGINSMVYHAPNVAGDKVQPFIVFSLTVIDIIHHHHDMEEGFYFPELEKKLGKGALAPSVEQHHTFVPQVVQLKNIWKISKPARRRTTARSSSKRSTRLAMS</sequence>
<feature type="region of interest" description="Disordered" evidence="1">
    <location>
        <begin position="120"/>
        <end position="140"/>
    </location>
</feature>
<dbReference type="Proteomes" id="UP001219525">
    <property type="component" value="Unassembled WGS sequence"/>
</dbReference>
<evidence type="ECO:0000256" key="1">
    <source>
        <dbReference type="SAM" id="MobiDB-lite"/>
    </source>
</evidence>
<comment type="caution">
    <text evidence="2">The sequence shown here is derived from an EMBL/GenBank/DDBJ whole genome shotgun (WGS) entry which is preliminary data.</text>
</comment>